<keyword evidence="4" id="KW-1185">Reference proteome</keyword>
<gene>
    <name evidence="3" type="ORF">B0I33_104509</name>
</gene>
<evidence type="ECO:0000256" key="2">
    <source>
        <dbReference type="SAM" id="Phobius"/>
    </source>
</evidence>
<evidence type="ECO:0000313" key="3">
    <source>
        <dbReference type="EMBL" id="PRX48691.1"/>
    </source>
</evidence>
<dbReference type="Proteomes" id="UP000238362">
    <property type="component" value="Unassembled WGS sequence"/>
</dbReference>
<feature type="region of interest" description="Disordered" evidence="1">
    <location>
        <begin position="33"/>
        <end position="54"/>
    </location>
</feature>
<keyword evidence="2" id="KW-0812">Transmembrane</keyword>
<name>A0A2T0LXD3_9PSEU</name>
<proteinExistence type="predicted"/>
<organism evidence="3 4">
    <name type="scientific">Prauserella shujinwangii</name>
    <dbReference type="NCBI Taxonomy" id="1453103"/>
    <lineage>
        <taxon>Bacteria</taxon>
        <taxon>Bacillati</taxon>
        <taxon>Actinomycetota</taxon>
        <taxon>Actinomycetes</taxon>
        <taxon>Pseudonocardiales</taxon>
        <taxon>Pseudonocardiaceae</taxon>
        <taxon>Prauserella</taxon>
    </lineage>
</organism>
<evidence type="ECO:0000256" key="1">
    <source>
        <dbReference type="SAM" id="MobiDB-lite"/>
    </source>
</evidence>
<dbReference type="OrthoDB" id="9940249at2"/>
<keyword evidence="2" id="KW-0472">Membrane</keyword>
<dbReference type="RefSeq" id="WP_106178744.1">
    <property type="nucleotide sequence ID" value="NZ_PVNH01000004.1"/>
</dbReference>
<evidence type="ECO:0000313" key="4">
    <source>
        <dbReference type="Proteomes" id="UP000238362"/>
    </source>
</evidence>
<comment type="caution">
    <text evidence="3">The sequence shown here is derived from an EMBL/GenBank/DDBJ whole genome shotgun (WGS) entry which is preliminary data.</text>
</comment>
<dbReference type="EMBL" id="PVNH01000004">
    <property type="protein sequence ID" value="PRX48691.1"/>
    <property type="molecule type" value="Genomic_DNA"/>
</dbReference>
<dbReference type="AlphaFoldDB" id="A0A2T0LXD3"/>
<sequence length="94" mass="10409">MSEPVVIALITALGALLTAVLVEIVRRERAQRRTDDTLRGLAGQMSPNGGASMHDAVTEIRRDVREIKRQQGQQGERLRAVEVRLSDHLNAPRS</sequence>
<accession>A0A2T0LXD3</accession>
<feature type="transmembrane region" description="Helical" evidence="2">
    <location>
        <begin position="6"/>
        <end position="25"/>
    </location>
</feature>
<protein>
    <submittedName>
        <fullName evidence="3">Uncharacterized protein</fullName>
    </submittedName>
</protein>
<keyword evidence="2" id="KW-1133">Transmembrane helix</keyword>
<reference evidence="3 4" key="1">
    <citation type="submission" date="2018-03" db="EMBL/GenBank/DDBJ databases">
        <title>Genomic Encyclopedia of Type Strains, Phase III (KMG-III): the genomes of soil and plant-associated and newly described type strains.</title>
        <authorList>
            <person name="Whitman W."/>
        </authorList>
    </citation>
    <scope>NUCLEOTIDE SEQUENCE [LARGE SCALE GENOMIC DNA]</scope>
    <source>
        <strain evidence="3 4">CGMCC 4.7125</strain>
    </source>
</reference>